<sequence length="186" mass="20273">MMYEAFVTREGRWWMVQVPSIDAVTQARHVAEVPLMARELVAVHEGLKLEDVEVTITYGDISGVPGDRVTTLLFDREVSDRINRNVAERTSRLARDLVSAEVPLREVAELIGVSHQRVHQLVTTAVPTTEGVSSELPEEPEAEVVDLVAALRKSVEDARGRREADLVAGGSASAERVPGKGLAGRA</sequence>
<dbReference type="RefSeq" id="WP_198410206.1">
    <property type="nucleotide sequence ID" value="NZ_FOFA01000007.1"/>
</dbReference>
<protein>
    <submittedName>
        <fullName evidence="2">Uncharacterized protein</fullName>
    </submittedName>
</protein>
<dbReference type="STRING" id="1036181.SAMN05421756_107211"/>
<gene>
    <name evidence="2" type="ORF">SAMN05421756_107211</name>
</gene>
<organism evidence="2 3">
    <name type="scientific">Microlunatus flavus</name>
    <dbReference type="NCBI Taxonomy" id="1036181"/>
    <lineage>
        <taxon>Bacteria</taxon>
        <taxon>Bacillati</taxon>
        <taxon>Actinomycetota</taxon>
        <taxon>Actinomycetes</taxon>
        <taxon>Propionibacteriales</taxon>
        <taxon>Propionibacteriaceae</taxon>
        <taxon>Microlunatus</taxon>
    </lineage>
</organism>
<dbReference type="EMBL" id="FOFA01000007">
    <property type="protein sequence ID" value="SEQ98294.1"/>
    <property type="molecule type" value="Genomic_DNA"/>
</dbReference>
<evidence type="ECO:0000313" key="3">
    <source>
        <dbReference type="Proteomes" id="UP000198504"/>
    </source>
</evidence>
<evidence type="ECO:0000313" key="2">
    <source>
        <dbReference type="EMBL" id="SEQ98294.1"/>
    </source>
</evidence>
<feature type="region of interest" description="Disordered" evidence="1">
    <location>
        <begin position="159"/>
        <end position="186"/>
    </location>
</feature>
<name>A0A1H9KGL2_9ACTN</name>
<keyword evidence="3" id="KW-1185">Reference proteome</keyword>
<dbReference type="Proteomes" id="UP000198504">
    <property type="component" value="Unassembled WGS sequence"/>
</dbReference>
<dbReference type="AlphaFoldDB" id="A0A1H9KGL2"/>
<proteinExistence type="predicted"/>
<evidence type="ECO:0000256" key="1">
    <source>
        <dbReference type="SAM" id="MobiDB-lite"/>
    </source>
</evidence>
<reference evidence="3" key="1">
    <citation type="submission" date="2016-10" db="EMBL/GenBank/DDBJ databases">
        <authorList>
            <person name="Varghese N."/>
            <person name="Submissions S."/>
        </authorList>
    </citation>
    <scope>NUCLEOTIDE SEQUENCE [LARGE SCALE GENOMIC DNA]</scope>
    <source>
        <strain evidence="3">CGMCC 4.6856</strain>
    </source>
</reference>
<accession>A0A1H9KGL2</accession>